<keyword evidence="4" id="KW-1185">Reference proteome</keyword>
<name>D8UBB6_VOLCA</name>
<dbReference type="EMBL" id="GL378377">
    <property type="protein sequence ID" value="EFJ42975.1"/>
    <property type="molecule type" value="Genomic_DNA"/>
</dbReference>
<dbReference type="OrthoDB" id="541044at2759"/>
<feature type="region of interest" description="Disordered" evidence="1">
    <location>
        <begin position="60"/>
        <end position="81"/>
    </location>
</feature>
<dbReference type="eggNOG" id="ENOG502SQF5">
    <property type="taxonomic scope" value="Eukaryota"/>
</dbReference>
<sequence>MVARPRGLAPIALYGLFFGGLCLLVYNNGVDASAAAAAGGQQRTLLGTSATRQVLKLYRPPRSPEAPSTPGAPADAPPTPAATLEGYIKVQMGDDVNGRDLMYVFLQKSDESLTELLMDKEEAFQHVNQRVRVSILPDNDLGSSDKNSGSEATAAAGDFTQQLSQANNRRRLLQRSSAVRAKVVEVLSSPTDSADLQDGAKDFPVDGRQPIINVTGVVFLLSFCGLRNMYDVNSFRKIWVNEPGTPADTFTMQNYMSYCSQGMTQMSVASQNIFEVELPCTGTMANGVLVYSFNMSSTCGPIEQYAWYKLSADKVRDTLGFNASAFKQQVFILPPKSRCSLSWGGLADVGCTRNFFCRSYIASSNDLRVMMHEMSHNFGLHHSGEGGFEYGDESCVMGTGDSCFNAPNAWRLGWVDTVPGGDLDGSTLEVGRPRRFTLPPQTKARQAIVRIYPDWKIGQAAPLWPRALYGGESVQSIYLGFRVKVPPFERILDRDSNAVTVHVYGANRSASGFGLALKVRTLRPGGYEEFRDDAWSGIVVRLISMNPDVNAIVSVCRSTGAKESQGGNSCEDGIDNDCDGKVTAATKALVSPAATKAAATSATTPRMASREGPTPTASEPTRRSTFDTANTLSTALASPAPALAAATFAAAATLASTAAAPACCASKASPCKGRASTTQQE</sequence>
<dbReference type="GeneID" id="9615170"/>
<organism evidence="4">
    <name type="scientific">Volvox carteri f. nagariensis</name>
    <dbReference type="NCBI Taxonomy" id="3068"/>
    <lineage>
        <taxon>Eukaryota</taxon>
        <taxon>Viridiplantae</taxon>
        <taxon>Chlorophyta</taxon>
        <taxon>core chlorophytes</taxon>
        <taxon>Chlorophyceae</taxon>
        <taxon>CS clade</taxon>
        <taxon>Chlamydomonadales</taxon>
        <taxon>Volvocaceae</taxon>
        <taxon>Volvox</taxon>
    </lineage>
</organism>
<dbReference type="InParanoid" id="D8UBB6"/>
<evidence type="ECO:0000313" key="3">
    <source>
        <dbReference type="EMBL" id="EFJ42975.1"/>
    </source>
</evidence>
<dbReference type="SUPFAM" id="SSF55486">
    <property type="entry name" value="Metalloproteases ('zincins'), catalytic domain"/>
    <property type="match status" value="1"/>
</dbReference>
<dbReference type="Pfam" id="PF05548">
    <property type="entry name" value="Peptidase_M11"/>
    <property type="match status" value="1"/>
</dbReference>
<dbReference type="RefSeq" id="XP_002956015.1">
    <property type="nucleotide sequence ID" value="XM_002955969.1"/>
</dbReference>
<dbReference type="Proteomes" id="UP000001058">
    <property type="component" value="Unassembled WGS sequence"/>
</dbReference>
<feature type="region of interest" description="Disordered" evidence="1">
    <location>
        <begin position="594"/>
        <end position="625"/>
    </location>
</feature>
<feature type="compositionally biased region" description="Low complexity" evidence="1">
    <location>
        <begin position="594"/>
        <end position="604"/>
    </location>
</feature>
<dbReference type="KEGG" id="vcn:VOLCADRAFT_96917"/>
<reference evidence="3 4" key="1">
    <citation type="journal article" date="2010" name="Science">
        <title>Genomic analysis of organismal complexity in the multicellular green alga Volvox carteri.</title>
        <authorList>
            <person name="Prochnik S.E."/>
            <person name="Umen J."/>
            <person name="Nedelcu A.M."/>
            <person name="Hallmann A."/>
            <person name="Miller S.M."/>
            <person name="Nishii I."/>
            <person name="Ferris P."/>
            <person name="Kuo A."/>
            <person name="Mitros T."/>
            <person name="Fritz-Laylin L.K."/>
            <person name="Hellsten U."/>
            <person name="Chapman J."/>
            <person name="Simakov O."/>
            <person name="Rensing S.A."/>
            <person name="Terry A."/>
            <person name="Pangilinan J."/>
            <person name="Kapitonov V."/>
            <person name="Jurka J."/>
            <person name="Salamov A."/>
            <person name="Shapiro H."/>
            <person name="Schmutz J."/>
            <person name="Grimwood J."/>
            <person name="Lindquist E."/>
            <person name="Lucas S."/>
            <person name="Grigoriev I.V."/>
            <person name="Schmitt R."/>
            <person name="Kirk D."/>
            <person name="Rokhsar D.S."/>
        </authorList>
    </citation>
    <scope>NUCLEOTIDE SEQUENCE [LARGE SCALE GENOMIC DNA]</scope>
    <source>
        <strain evidence="4">f. Nagariensis / Eve</strain>
    </source>
</reference>
<protein>
    <recommendedName>
        <fullName evidence="2">Peptidase M11 gametolysin domain-containing protein</fullName>
    </recommendedName>
</protein>
<dbReference type="InterPro" id="IPR008752">
    <property type="entry name" value="Peptidase_M11"/>
</dbReference>
<feature type="domain" description="Peptidase M11 gametolysin" evidence="2">
    <location>
        <begin position="217"/>
        <end position="506"/>
    </location>
</feature>
<dbReference type="AlphaFoldDB" id="D8UBB6"/>
<accession>D8UBB6</accession>
<evidence type="ECO:0000313" key="4">
    <source>
        <dbReference type="Proteomes" id="UP000001058"/>
    </source>
</evidence>
<evidence type="ECO:0000259" key="2">
    <source>
        <dbReference type="Pfam" id="PF05548"/>
    </source>
</evidence>
<evidence type="ECO:0000256" key="1">
    <source>
        <dbReference type="SAM" id="MobiDB-lite"/>
    </source>
</evidence>
<gene>
    <name evidence="3" type="ORF">VOLCADRAFT_96917</name>
</gene>
<proteinExistence type="predicted"/>